<gene>
    <name evidence="1" type="ORF">EF096_00205</name>
</gene>
<dbReference type="Pfam" id="PF06293">
    <property type="entry name" value="Kdo"/>
    <property type="match status" value="1"/>
</dbReference>
<dbReference type="PIRSF" id="PIRSF026326">
    <property type="entry name" value="InaA"/>
    <property type="match status" value="1"/>
</dbReference>
<keyword evidence="1" id="KW-0418">Kinase</keyword>
<protein>
    <submittedName>
        <fullName evidence="1">Lipopolysaccharide kinase</fullName>
    </submittedName>
</protein>
<dbReference type="Proteomes" id="UP000275199">
    <property type="component" value="Unassembled WGS sequence"/>
</dbReference>
<dbReference type="EMBL" id="RKKU01000001">
    <property type="protein sequence ID" value="ROZ88158.1"/>
    <property type="molecule type" value="Genomic_DNA"/>
</dbReference>
<proteinExistence type="predicted"/>
<comment type="caution">
    <text evidence="1">The sequence shown here is derived from an EMBL/GenBank/DDBJ whole genome shotgun (WGS) entry which is preliminary data.</text>
</comment>
<dbReference type="InterPro" id="IPR027023">
    <property type="entry name" value="Put_LipoPS_kinase_InaA"/>
</dbReference>
<keyword evidence="1" id="KW-0808">Transferase</keyword>
<dbReference type="RefSeq" id="WP_123887590.1">
    <property type="nucleotide sequence ID" value="NZ_RKKU01000001.1"/>
</dbReference>
<name>A0ABX9XQK2_9PSED</name>
<accession>A0ABX9XQK2</accession>
<evidence type="ECO:0000313" key="1">
    <source>
        <dbReference type="EMBL" id="ROZ88158.1"/>
    </source>
</evidence>
<sequence length="258" mass="29366">MSRLPFVAVNAHDVLSRHGLDSFEALWTLDLAAVDAPNTGRGGWSSVHRLQLEDVNGELQSFYLKRQDNHCTRTLHAPLGEPTFAREFRAVQQYAQLGIPALEAAFFDRRESQGHKQAVLLTRALDEYAPLDEWFDRWQELSALQKRTLLQAAGALVRALHNAGVIHNCLYPKHIFLKLHGDGAGARLIDLEKTRGAWFGQRDFVRDLETLNRRSTTPSRTQRMRFMLAYFGLRRLDADSKALVRRLLARQAGKVAKR</sequence>
<organism evidence="1 2">
    <name type="scientific">Pseudomonas neustonica</name>
    <dbReference type="NCBI Taxonomy" id="2487346"/>
    <lineage>
        <taxon>Bacteria</taxon>
        <taxon>Pseudomonadati</taxon>
        <taxon>Pseudomonadota</taxon>
        <taxon>Gammaproteobacteria</taxon>
        <taxon>Pseudomonadales</taxon>
        <taxon>Pseudomonadaceae</taxon>
        <taxon>Pseudomonas</taxon>
    </lineage>
</organism>
<dbReference type="SUPFAM" id="SSF56112">
    <property type="entry name" value="Protein kinase-like (PK-like)"/>
    <property type="match status" value="1"/>
</dbReference>
<reference evidence="1 2" key="1">
    <citation type="submission" date="2018-11" db="EMBL/GenBank/DDBJ databases">
        <authorList>
            <person name="Jang G.I."/>
            <person name="Hwang C.Y."/>
        </authorList>
    </citation>
    <scope>NUCLEOTIDE SEQUENCE [LARGE SCALE GENOMIC DNA]</scope>
    <source>
        <strain evidence="1 2">SSM26</strain>
    </source>
</reference>
<keyword evidence="2" id="KW-1185">Reference proteome</keyword>
<dbReference type="InterPro" id="IPR011009">
    <property type="entry name" value="Kinase-like_dom_sf"/>
</dbReference>
<evidence type="ECO:0000313" key="2">
    <source>
        <dbReference type="Proteomes" id="UP000275199"/>
    </source>
</evidence>
<dbReference type="GO" id="GO:0016301">
    <property type="term" value="F:kinase activity"/>
    <property type="evidence" value="ECO:0007669"/>
    <property type="project" value="UniProtKB-KW"/>
</dbReference>